<comment type="caution">
    <text evidence="1">The sequence shown here is derived from an EMBL/GenBank/DDBJ whole genome shotgun (WGS) entry which is preliminary data.</text>
</comment>
<proteinExistence type="predicted"/>
<reference evidence="1" key="2">
    <citation type="journal article" date="2020" name="Microorganisms">
        <title>Osmotic Adaptation and Compatible Solute Biosynthesis of Phototrophic Bacteria as Revealed from Genome Analyses.</title>
        <authorList>
            <person name="Imhoff J.F."/>
            <person name="Rahn T."/>
            <person name="Kunzel S."/>
            <person name="Keller A."/>
            <person name="Neulinger S.C."/>
        </authorList>
    </citation>
    <scope>NUCLEOTIDE SEQUENCE</scope>
    <source>
        <strain evidence="1">LMG 28126</strain>
    </source>
</reference>
<dbReference type="AlphaFoldDB" id="A0A934WIM3"/>
<protein>
    <recommendedName>
        <fullName evidence="3">DUF2125 domain-containing protein</fullName>
    </recommendedName>
</protein>
<dbReference type="Pfam" id="PF09898">
    <property type="entry name" value="DUF2125"/>
    <property type="match status" value="1"/>
</dbReference>
<dbReference type="Proteomes" id="UP000706333">
    <property type="component" value="Unassembled WGS sequence"/>
</dbReference>
<dbReference type="InterPro" id="IPR018666">
    <property type="entry name" value="DUF2125"/>
</dbReference>
<dbReference type="EMBL" id="NHSD01000301">
    <property type="protein sequence ID" value="MBK5928380.1"/>
    <property type="molecule type" value="Genomic_DNA"/>
</dbReference>
<accession>A0A934WIM3</accession>
<evidence type="ECO:0008006" key="3">
    <source>
        <dbReference type="Google" id="ProtNLM"/>
    </source>
</evidence>
<reference evidence="1" key="1">
    <citation type="submission" date="2017-05" db="EMBL/GenBank/DDBJ databases">
        <authorList>
            <person name="Imhoff J.F."/>
            <person name="Rahn T."/>
            <person name="Kuenzel S."/>
            <person name="Neulinger S.C."/>
        </authorList>
    </citation>
    <scope>NUCLEOTIDE SEQUENCE</scope>
    <source>
        <strain evidence="1">LMG 28126</strain>
    </source>
</reference>
<sequence>MGRWRGWLGVLGVAVALWAAIWFVAARSLERAAETWFAEAAAEGLESGYAYLSVAGFPARLMLTLEAPRLSDPQQAAGWRAEGLRAGAAAWAPRRVDFALEGVQVLTLGTTDIALRGAALEGVARLRAGAAQAVDLDLRALEAVGPDPDLVLSLAEGQARVRRTDAQMTLAVGLAGLDAAGLDWPGDLAPRPDGPVTRVDLRATAAFGPAPADPRAPHPVEWLALDALTLEWGDVRLRGAGRMELTPDGHPEGRITLEAEGWAPLVALAAALGLLDPEIARTWLRVLDALAQDGPAPGVVSVPVVARDGWLSVGPLPLGRAPRLAAPRPAAP</sequence>
<keyword evidence="2" id="KW-1185">Reference proteome</keyword>
<name>A0A934WIM3_9RHOB</name>
<gene>
    <name evidence="1" type="ORF">CCR87_13735</name>
</gene>
<organism evidence="1 2">
    <name type="scientific">Rhodobaculum claviforme</name>
    <dbReference type="NCBI Taxonomy" id="1549854"/>
    <lineage>
        <taxon>Bacteria</taxon>
        <taxon>Pseudomonadati</taxon>
        <taxon>Pseudomonadota</taxon>
        <taxon>Alphaproteobacteria</taxon>
        <taxon>Rhodobacterales</taxon>
        <taxon>Paracoccaceae</taxon>
        <taxon>Rhodobaculum</taxon>
    </lineage>
</organism>
<evidence type="ECO:0000313" key="2">
    <source>
        <dbReference type="Proteomes" id="UP000706333"/>
    </source>
</evidence>
<evidence type="ECO:0000313" key="1">
    <source>
        <dbReference type="EMBL" id="MBK5928380.1"/>
    </source>
</evidence>